<dbReference type="SMART" id="SM00575">
    <property type="entry name" value="ZnF_PMZ"/>
    <property type="match status" value="1"/>
</dbReference>
<evidence type="ECO:0000256" key="4">
    <source>
        <dbReference type="ARBA" id="ARBA00022833"/>
    </source>
</evidence>
<dbReference type="PROSITE" id="PS50966">
    <property type="entry name" value="ZF_SWIM"/>
    <property type="match status" value="1"/>
</dbReference>
<dbReference type="EnsemblPlants" id="QL01p039642:mrna">
    <property type="protein sequence ID" value="QL01p039642:mrna"/>
    <property type="gene ID" value="QL01p039642"/>
</dbReference>
<proteinExistence type="inferred from homology"/>
<dbReference type="GO" id="GO:0006355">
    <property type="term" value="P:regulation of DNA-templated transcription"/>
    <property type="evidence" value="ECO:0007669"/>
    <property type="project" value="UniProtKB-UniRule"/>
</dbReference>
<dbReference type="Gramene" id="QL01p039642:mrna">
    <property type="protein sequence ID" value="QL01p039642:mrna"/>
    <property type="gene ID" value="QL01p039642"/>
</dbReference>
<comment type="subcellular location">
    <subcellularLocation>
        <location evidence="6">Nucleus</location>
    </subcellularLocation>
</comment>
<comment type="similarity">
    <text evidence="1 6">Belongs to the FHY3/FAR1 family.</text>
</comment>
<keyword evidence="4 6" id="KW-0862">Zinc</keyword>
<keyword evidence="6" id="KW-0539">Nucleus</keyword>
<comment type="function">
    <text evidence="6">Putative transcription activator involved in regulating light control of development.</text>
</comment>
<dbReference type="InterPro" id="IPR007527">
    <property type="entry name" value="Znf_SWIM"/>
</dbReference>
<evidence type="ECO:0000256" key="1">
    <source>
        <dbReference type="ARBA" id="ARBA00005889"/>
    </source>
</evidence>
<dbReference type="GO" id="GO:0005634">
    <property type="term" value="C:nucleus"/>
    <property type="evidence" value="ECO:0007669"/>
    <property type="project" value="UniProtKB-SubCell"/>
</dbReference>
<dbReference type="Pfam" id="PF10551">
    <property type="entry name" value="MULE"/>
    <property type="match status" value="1"/>
</dbReference>
<keyword evidence="10" id="KW-1185">Reference proteome</keyword>
<dbReference type="AlphaFoldDB" id="A0A7N2KQ25"/>
<evidence type="ECO:0000256" key="5">
    <source>
        <dbReference type="PROSITE-ProRule" id="PRU00325"/>
    </source>
</evidence>
<reference evidence="9 10" key="1">
    <citation type="journal article" date="2016" name="G3 (Bethesda)">
        <title>First Draft Assembly and Annotation of the Genome of a California Endemic Oak Quercus lobata Nee (Fagaceae).</title>
        <authorList>
            <person name="Sork V.L."/>
            <person name="Fitz-Gibbon S.T."/>
            <person name="Puiu D."/>
            <person name="Crepeau M."/>
            <person name="Gugger P.F."/>
            <person name="Sherman R."/>
            <person name="Stevens K."/>
            <person name="Langley C.H."/>
            <person name="Pellegrini M."/>
            <person name="Salzberg S.L."/>
        </authorList>
    </citation>
    <scope>NUCLEOTIDE SEQUENCE [LARGE SCALE GENOMIC DNA]</scope>
    <source>
        <strain evidence="9 10">cv. SW786</strain>
    </source>
</reference>
<dbReference type="EMBL" id="LRBV02000001">
    <property type="status" value="NOT_ANNOTATED_CDS"/>
    <property type="molecule type" value="Genomic_DNA"/>
</dbReference>
<dbReference type="PANTHER" id="PTHR31669">
    <property type="entry name" value="PROTEIN FAR1-RELATED SEQUENCE 10-RELATED"/>
    <property type="match status" value="1"/>
</dbReference>
<dbReference type="Pfam" id="PF03101">
    <property type="entry name" value="FAR1"/>
    <property type="match status" value="1"/>
</dbReference>
<sequence>MSDSNYHTKTDSQSVRKLNFEDEDSPLVIVEQPEPISIDSNDKIHANVEEEVIPKLGIEFETEQDAYDFYNSYARVVGFSIRRSKGHKGDKDGSRKWLDRVFCCSCEGIRGNDKRDDNVKCHRPETRCGCKAEMKISCRYSEKYCVVKFVSEHTHVLASPRKRIFLRSQRSINPAQAVEAELADSSGIAPRASVGLMARRVGGLDNLGFIPEDYNNYLRTRRTEEMKNGDTGGLLEYLQRMQSEDLNFSYAIQVDLDDLITNIFWADGRMKLDYEYFGDVVCFDTTYKKNKEGRPFALFVGVNHHKQTIIFGAALLYDETSETFIWLFDSFQKAMFGKKPQTILTDQDAAMAKALASQWPETHHRLCVWHMYQNAAKNLKEVFGRYNTFAGDFSSCVYDHDYEDDFLDAWDNMLDKYDLKNNSWLQRQFELREKWALVYGRKTFCADMSTTQRSESMNSQIKRYITYNYDLLRFFHHFQRLVDDRRFEELRADFKATQSKPSLEYPVEILKHAASVYTPAVFKLFNRELWLTWDCELHKEGEVGSVVIYKVISPHKSRQHIVQFDSLASTVMCSCNKFEFVGILCAHALKVLSLQNCKRVPNQYILKRWTKDAKVGSTMKNYMHVGPHDQNADVGSRYKVLLKLYSNLAARAALTDETFRISLDAHESTLNKVEANLKNLSIEESTVGSTHFKSKAQQANDNMQPTNCEGNKIKGIKLKGRQACVGTSRRRKGALEKATRKRKRQTKASSHIQQLTPEDSMRNLNTPGFTDMLNLTQEDSMGNLNTPGFTDMLNLTQEDSMGNLNTLGFTDMLNLTQAQLPKVGNQRNYEDVE</sequence>
<dbReference type="InterPro" id="IPR006564">
    <property type="entry name" value="Znf_PMZ"/>
</dbReference>
<name>A0A7N2KQ25_QUELO</name>
<evidence type="ECO:0000256" key="3">
    <source>
        <dbReference type="ARBA" id="ARBA00022771"/>
    </source>
</evidence>
<dbReference type="GO" id="GO:0008270">
    <property type="term" value="F:zinc ion binding"/>
    <property type="evidence" value="ECO:0007669"/>
    <property type="project" value="UniProtKB-UniRule"/>
</dbReference>
<keyword evidence="2 6" id="KW-0479">Metal-binding</keyword>
<dbReference type="InterPro" id="IPR004330">
    <property type="entry name" value="FAR1_DNA_bnd_dom"/>
</dbReference>
<protein>
    <recommendedName>
        <fullName evidence="6">Protein FAR1-RELATED SEQUENCE</fullName>
    </recommendedName>
</protein>
<keyword evidence="3 5" id="KW-0863">Zinc-finger</keyword>
<evidence type="ECO:0000313" key="9">
    <source>
        <dbReference type="EnsemblPlants" id="QL01p039642:mrna"/>
    </source>
</evidence>
<evidence type="ECO:0000313" key="10">
    <source>
        <dbReference type="Proteomes" id="UP000594261"/>
    </source>
</evidence>
<dbReference type="InterPro" id="IPR018289">
    <property type="entry name" value="MULE_transposase_dom"/>
</dbReference>
<evidence type="ECO:0000256" key="2">
    <source>
        <dbReference type="ARBA" id="ARBA00022723"/>
    </source>
</evidence>
<evidence type="ECO:0000256" key="7">
    <source>
        <dbReference type="SAM" id="MobiDB-lite"/>
    </source>
</evidence>
<evidence type="ECO:0000259" key="8">
    <source>
        <dbReference type="PROSITE" id="PS50966"/>
    </source>
</evidence>
<reference evidence="9" key="2">
    <citation type="submission" date="2021-01" db="UniProtKB">
        <authorList>
            <consortium name="EnsemblPlants"/>
        </authorList>
    </citation>
    <scope>IDENTIFICATION</scope>
</reference>
<feature type="domain" description="SWIM-type" evidence="8">
    <location>
        <begin position="560"/>
        <end position="596"/>
    </location>
</feature>
<evidence type="ECO:0000256" key="6">
    <source>
        <dbReference type="RuleBase" id="RU367018"/>
    </source>
</evidence>
<dbReference type="Proteomes" id="UP000594261">
    <property type="component" value="Chromosome 1"/>
</dbReference>
<organism evidence="9 10">
    <name type="scientific">Quercus lobata</name>
    <name type="common">Valley oak</name>
    <dbReference type="NCBI Taxonomy" id="97700"/>
    <lineage>
        <taxon>Eukaryota</taxon>
        <taxon>Viridiplantae</taxon>
        <taxon>Streptophyta</taxon>
        <taxon>Embryophyta</taxon>
        <taxon>Tracheophyta</taxon>
        <taxon>Spermatophyta</taxon>
        <taxon>Magnoliopsida</taxon>
        <taxon>eudicotyledons</taxon>
        <taxon>Gunneridae</taxon>
        <taxon>Pentapetalae</taxon>
        <taxon>rosids</taxon>
        <taxon>fabids</taxon>
        <taxon>Fagales</taxon>
        <taxon>Fagaceae</taxon>
        <taxon>Quercus</taxon>
    </lineage>
</organism>
<dbReference type="InterPro" id="IPR031052">
    <property type="entry name" value="FHY3/FAR1"/>
</dbReference>
<dbReference type="PANTHER" id="PTHR31669:SF299">
    <property type="entry name" value="PROTEIN FAR1-RELATED SEQUENCE"/>
    <property type="match status" value="1"/>
</dbReference>
<dbReference type="Pfam" id="PF04434">
    <property type="entry name" value="SWIM"/>
    <property type="match status" value="1"/>
</dbReference>
<dbReference type="InParanoid" id="A0A7N2KQ25"/>
<feature type="region of interest" description="Disordered" evidence="7">
    <location>
        <begin position="727"/>
        <end position="751"/>
    </location>
</feature>
<accession>A0A7N2KQ25</accession>
<dbReference type="OMA" id="CGHENVE"/>